<gene>
    <name evidence="4" type="ORF">PMG11_08688</name>
</gene>
<dbReference type="InterPro" id="IPR005123">
    <property type="entry name" value="Oxoglu/Fe-dep_dioxygenase_dom"/>
</dbReference>
<feature type="compositionally biased region" description="Polar residues" evidence="2">
    <location>
        <begin position="1"/>
        <end position="11"/>
    </location>
</feature>
<dbReference type="Pfam" id="PF13532">
    <property type="entry name" value="2OG-FeII_Oxy_2"/>
    <property type="match status" value="1"/>
</dbReference>
<evidence type="ECO:0000313" key="5">
    <source>
        <dbReference type="Proteomes" id="UP000042958"/>
    </source>
</evidence>
<dbReference type="AlphaFoldDB" id="A0A0F7TYI5"/>
<dbReference type="GO" id="GO:0051747">
    <property type="term" value="F:cytosine C-5 DNA demethylase activity"/>
    <property type="evidence" value="ECO:0007669"/>
    <property type="project" value="TreeGrafter"/>
</dbReference>
<dbReference type="Gene3D" id="2.60.120.590">
    <property type="entry name" value="Alpha-ketoglutarate-dependent dioxygenase AlkB-like"/>
    <property type="match status" value="1"/>
</dbReference>
<evidence type="ECO:0000259" key="3">
    <source>
        <dbReference type="PROSITE" id="PS51471"/>
    </source>
</evidence>
<feature type="region of interest" description="Disordered" evidence="2">
    <location>
        <begin position="1"/>
        <end position="25"/>
    </location>
</feature>
<accession>A0A0F7TYI5</accession>
<proteinExistence type="predicted"/>
<dbReference type="PROSITE" id="PS51471">
    <property type="entry name" value="FE2OG_OXY"/>
    <property type="match status" value="1"/>
</dbReference>
<dbReference type="OrthoDB" id="2163491at2759"/>
<feature type="binding site" evidence="1">
    <location>
        <position position="510"/>
    </location>
    <ligand>
        <name>2-oxoglutarate</name>
        <dbReference type="ChEBI" id="CHEBI:16810"/>
    </ligand>
</feature>
<feature type="compositionally biased region" description="Low complexity" evidence="2">
    <location>
        <begin position="419"/>
        <end position="432"/>
    </location>
</feature>
<dbReference type="InterPro" id="IPR032852">
    <property type="entry name" value="ALKBH2"/>
</dbReference>
<feature type="domain" description="Fe2OG dioxygenase" evidence="3">
    <location>
        <begin position="501"/>
        <end position="654"/>
    </location>
</feature>
<dbReference type="GO" id="GO:0006307">
    <property type="term" value="P:DNA alkylation repair"/>
    <property type="evidence" value="ECO:0007669"/>
    <property type="project" value="TreeGrafter"/>
</dbReference>
<evidence type="ECO:0000256" key="1">
    <source>
        <dbReference type="PIRSR" id="PIRSR632852-1"/>
    </source>
</evidence>
<sequence length="677" mass="76295">MTAPEVTQGTNAVERRQGRPPAWGNTRQQINDTIEWFHCMQGGAAHNGLKCTGFLLDADNGERSVISDEVVITRTGGDCRKDNDSLILKHDQSPNGPIIKSIMASFEEKKPVGIIVGSKNALLKVKIPHRYCVMDWFLITDVWMEKMGQYAGYRVRLEKLDLSTKGWWAEQESDETLPLTPRNSDRPPPSQACRSCGNWSKQIYIRPGWMCLEKSCSKFWQFRNTEPKEFQYHTDFLNYRHPRGPDIQNPGPVIELVDRNLEPSEGLADREEWRGIVCPKCRKCIQRVTWDAWDCANDAAREPEETCCYTVVRKMREISLETALEDIKPYTRSQLRCGIQPVVDKHSLKPYEVRTYNLPGVGSITHFVSNPTINERTNGPNYLFSELQKLGLGLKRYPLGSAQGKKKKCKKANSHSRHSSQSSESSDSSMSSKSVKCRYGTRVKGTLTCHFAVNYGVPYKYVVSVDSKAFSDAPAQILTALGRLSWATGKAVTRAGDTYQAPNELLALGYFEGMKIGFHDDGEEDLGPTIATLSLGTRSRMYIRMKDKYYFGVSTNNVPTAEDPVLSGCAKEQERRSLKNKFDAGQITAKDYAAQRKALLRRASSNARSPKLLRLELKHGDLIVMHGAHLQTYYEHSVEPDKGLRFALTSRYIETKGGTDRMKGACKLPDNLIYDGQ</sequence>
<organism evidence="4 5">
    <name type="scientific">Penicillium brasilianum</name>
    <dbReference type="NCBI Taxonomy" id="104259"/>
    <lineage>
        <taxon>Eukaryota</taxon>
        <taxon>Fungi</taxon>
        <taxon>Dikarya</taxon>
        <taxon>Ascomycota</taxon>
        <taxon>Pezizomycotina</taxon>
        <taxon>Eurotiomycetes</taxon>
        <taxon>Eurotiomycetidae</taxon>
        <taxon>Eurotiales</taxon>
        <taxon>Aspergillaceae</taxon>
        <taxon>Penicillium</taxon>
    </lineage>
</organism>
<dbReference type="PANTHER" id="PTHR31573:SF4">
    <property type="entry name" value="FE2OG DIOXYGENASE DOMAIN-CONTAINING PROTEIN"/>
    <property type="match status" value="1"/>
</dbReference>
<reference evidence="5" key="1">
    <citation type="journal article" date="2015" name="Genome Announc.">
        <title>Draft genome sequence of the fungus Penicillium brasilianum MG11.</title>
        <authorList>
            <person name="Horn F."/>
            <person name="Linde J."/>
            <person name="Mattern D.J."/>
            <person name="Walther G."/>
            <person name="Guthke R."/>
            <person name="Brakhage A.A."/>
            <person name="Valiante V."/>
        </authorList>
    </citation>
    <scope>NUCLEOTIDE SEQUENCE [LARGE SCALE GENOMIC DNA]</scope>
    <source>
        <strain evidence="5">MG11</strain>
    </source>
</reference>
<dbReference type="SUPFAM" id="SSF51197">
    <property type="entry name" value="Clavaminate synthase-like"/>
    <property type="match status" value="1"/>
</dbReference>
<protein>
    <recommendedName>
        <fullName evidence="3">Fe2OG dioxygenase domain-containing protein</fullName>
    </recommendedName>
</protein>
<dbReference type="GO" id="GO:0035516">
    <property type="term" value="F:broad specificity oxidative DNA demethylase activity"/>
    <property type="evidence" value="ECO:0007669"/>
    <property type="project" value="TreeGrafter"/>
</dbReference>
<dbReference type="InterPro" id="IPR027450">
    <property type="entry name" value="AlkB-like"/>
</dbReference>
<feature type="binding site" evidence="1">
    <location>
        <position position="636"/>
    </location>
    <ligand>
        <name>2-oxoglutarate</name>
        <dbReference type="ChEBI" id="CHEBI:16810"/>
    </ligand>
</feature>
<dbReference type="EMBL" id="CDHK01000008">
    <property type="protein sequence ID" value="CEJ60102.1"/>
    <property type="molecule type" value="Genomic_DNA"/>
</dbReference>
<keyword evidence="5" id="KW-1185">Reference proteome</keyword>
<feature type="binding site" evidence="1">
    <location>
        <position position="519"/>
    </location>
    <ligand>
        <name>2-oxoglutarate</name>
        <dbReference type="ChEBI" id="CHEBI:16810"/>
    </ligand>
</feature>
<dbReference type="Proteomes" id="UP000042958">
    <property type="component" value="Unassembled WGS sequence"/>
</dbReference>
<feature type="compositionally biased region" description="Basic residues" evidence="2">
    <location>
        <begin position="404"/>
        <end position="418"/>
    </location>
</feature>
<dbReference type="InterPro" id="IPR037151">
    <property type="entry name" value="AlkB-like_sf"/>
</dbReference>
<dbReference type="GO" id="GO:0008198">
    <property type="term" value="F:ferrous iron binding"/>
    <property type="evidence" value="ECO:0007669"/>
    <property type="project" value="TreeGrafter"/>
</dbReference>
<dbReference type="STRING" id="104259.A0A0F7TYI5"/>
<name>A0A0F7TYI5_PENBI</name>
<feature type="region of interest" description="Disordered" evidence="2">
    <location>
        <begin position="401"/>
        <end position="432"/>
    </location>
</feature>
<dbReference type="PANTHER" id="PTHR31573">
    <property type="entry name" value="ALPHA-KETOGLUTARATE-DEPENDENT DIOXYGENASE ALKB HOMOLOG 2"/>
    <property type="match status" value="1"/>
</dbReference>
<evidence type="ECO:0000256" key="2">
    <source>
        <dbReference type="SAM" id="MobiDB-lite"/>
    </source>
</evidence>
<evidence type="ECO:0000313" key="4">
    <source>
        <dbReference type="EMBL" id="CEJ60102.1"/>
    </source>
</evidence>